<dbReference type="SMART" id="SM00255">
    <property type="entry name" value="TIR"/>
    <property type="match status" value="1"/>
</dbReference>
<evidence type="ECO:0000256" key="5">
    <source>
        <dbReference type="ARBA" id="ARBA00023027"/>
    </source>
</evidence>
<dbReference type="PROSITE" id="PS50104">
    <property type="entry name" value="TIR"/>
    <property type="match status" value="1"/>
</dbReference>
<reference evidence="9" key="1">
    <citation type="journal article" date="2023" name="Plant J.">
        <title>Genome sequences and population genomics provide insights into the demographic history, inbreeding, and mutation load of two 'living fossil' tree species of Dipteronia.</title>
        <authorList>
            <person name="Feng Y."/>
            <person name="Comes H.P."/>
            <person name="Chen J."/>
            <person name="Zhu S."/>
            <person name="Lu R."/>
            <person name="Zhang X."/>
            <person name="Li P."/>
            <person name="Qiu J."/>
            <person name="Olsen K.M."/>
            <person name="Qiu Y."/>
        </authorList>
    </citation>
    <scope>NUCLEOTIDE SEQUENCE</scope>
    <source>
        <strain evidence="9">NBL</strain>
    </source>
</reference>
<evidence type="ECO:0000313" key="9">
    <source>
        <dbReference type="EMBL" id="KAK3220534.1"/>
    </source>
</evidence>
<dbReference type="AlphaFoldDB" id="A0AAE0AN62"/>
<dbReference type="Pfam" id="PF01582">
    <property type="entry name" value="TIR"/>
    <property type="match status" value="1"/>
</dbReference>
<feature type="domain" description="TIR" evidence="8">
    <location>
        <begin position="16"/>
        <end position="187"/>
    </location>
</feature>
<gene>
    <name evidence="9" type="ORF">Dsin_014504</name>
</gene>
<sequence length="435" mass="49514">MALSLIPSSSSNTCQSKYDVFLSFRGGDTRNKFTSHLHRALDDKKIKTYIDYELKSGDKISPSLLKAIEESQVSIIIFSQDYASSRWCIEELVKILECRQNHQQIVIPVFYEIDPSDVRYQSGRFAVALVKHQKRTCNDKVQRWKDALNEAANLSGFNSRDYNFVDCFKLDQNIFEDIVKDALLYTKQVFCHASLHYPGSEIPKCFAFRNEGSFINVELPPNWFNNNFLGFAYCVVVMGHPIDFEKKGSFSSISWKCNFKYKDGQDQRASGQNGYVYSNHVFMCSYRSFSLQELLCYKNEVSFEFHLYSSSLKIEKCGVHLIFGEEVDRSSWVGEDEDGLSLANVVHDDCEENIEGDTQLIKNIDLKLLIDIFNGITSASARGKNIVAKAPRKGALSRRKPLGDLSNSIQPTPNRSIKKQNSSMFSFTEKETGAS</sequence>
<dbReference type="GO" id="GO:0006950">
    <property type="term" value="P:response to stress"/>
    <property type="evidence" value="ECO:0007669"/>
    <property type="project" value="UniProtKB-ARBA"/>
</dbReference>
<evidence type="ECO:0000259" key="8">
    <source>
        <dbReference type="PROSITE" id="PS50104"/>
    </source>
</evidence>
<evidence type="ECO:0000313" key="10">
    <source>
        <dbReference type="Proteomes" id="UP001281410"/>
    </source>
</evidence>
<feature type="compositionally biased region" description="Polar residues" evidence="7">
    <location>
        <begin position="405"/>
        <end position="426"/>
    </location>
</feature>
<dbReference type="Proteomes" id="UP001281410">
    <property type="component" value="Unassembled WGS sequence"/>
</dbReference>
<feature type="compositionally biased region" description="Basic residues" evidence="7">
    <location>
        <begin position="391"/>
        <end position="400"/>
    </location>
</feature>
<dbReference type="Gene3D" id="3.40.50.10140">
    <property type="entry name" value="Toll/interleukin-1 receptor homology (TIR) domain"/>
    <property type="match status" value="1"/>
</dbReference>
<dbReference type="FunFam" id="3.40.50.10140:FF:000007">
    <property type="entry name" value="Disease resistance protein (TIR-NBS-LRR class)"/>
    <property type="match status" value="1"/>
</dbReference>
<evidence type="ECO:0000256" key="3">
    <source>
        <dbReference type="ARBA" id="ARBA00022737"/>
    </source>
</evidence>
<evidence type="ECO:0000256" key="2">
    <source>
        <dbReference type="ARBA" id="ARBA00022614"/>
    </source>
</evidence>
<accession>A0AAE0AN62</accession>
<comment type="caution">
    <text evidence="9">The sequence shown here is derived from an EMBL/GenBank/DDBJ whole genome shotgun (WGS) entry which is preliminary data.</text>
</comment>
<dbReference type="PANTHER" id="PTHR32009:SF39">
    <property type="entry name" value="TIR DOMAIN-CONTAINING PROTEIN"/>
    <property type="match status" value="1"/>
</dbReference>
<dbReference type="InterPro" id="IPR000157">
    <property type="entry name" value="TIR_dom"/>
</dbReference>
<dbReference type="InterPro" id="IPR045344">
    <property type="entry name" value="C-JID"/>
</dbReference>
<proteinExistence type="predicted"/>
<keyword evidence="2" id="KW-0433">Leucine-rich repeat</keyword>
<comment type="catalytic activity">
    <reaction evidence="6">
        <text>NAD(+) + H2O = ADP-D-ribose + nicotinamide + H(+)</text>
        <dbReference type="Rhea" id="RHEA:16301"/>
        <dbReference type="ChEBI" id="CHEBI:15377"/>
        <dbReference type="ChEBI" id="CHEBI:15378"/>
        <dbReference type="ChEBI" id="CHEBI:17154"/>
        <dbReference type="ChEBI" id="CHEBI:57540"/>
        <dbReference type="ChEBI" id="CHEBI:57967"/>
        <dbReference type="EC" id="3.2.2.6"/>
    </reaction>
    <physiologicalReaction direction="left-to-right" evidence="6">
        <dbReference type="Rhea" id="RHEA:16302"/>
    </physiologicalReaction>
</comment>
<keyword evidence="3" id="KW-0677">Repeat</keyword>
<organism evidence="9 10">
    <name type="scientific">Dipteronia sinensis</name>
    <dbReference type="NCBI Taxonomy" id="43782"/>
    <lineage>
        <taxon>Eukaryota</taxon>
        <taxon>Viridiplantae</taxon>
        <taxon>Streptophyta</taxon>
        <taxon>Embryophyta</taxon>
        <taxon>Tracheophyta</taxon>
        <taxon>Spermatophyta</taxon>
        <taxon>Magnoliopsida</taxon>
        <taxon>eudicotyledons</taxon>
        <taxon>Gunneridae</taxon>
        <taxon>Pentapetalae</taxon>
        <taxon>rosids</taxon>
        <taxon>malvids</taxon>
        <taxon>Sapindales</taxon>
        <taxon>Sapindaceae</taxon>
        <taxon>Hippocastanoideae</taxon>
        <taxon>Acereae</taxon>
        <taxon>Dipteronia</taxon>
    </lineage>
</organism>
<dbReference type="EC" id="3.2.2.6" evidence="1"/>
<dbReference type="SUPFAM" id="SSF52200">
    <property type="entry name" value="Toll/Interleukin receptor TIR domain"/>
    <property type="match status" value="1"/>
</dbReference>
<dbReference type="Pfam" id="PF20160">
    <property type="entry name" value="C-JID"/>
    <property type="match status" value="1"/>
</dbReference>
<feature type="region of interest" description="Disordered" evidence="7">
    <location>
        <begin position="391"/>
        <end position="435"/>
    </location>
</feature>
<evidence type="ECO:0000256" key="4">
    <source>
        <dbReference type="ARBA" id="ARBA00022801"/>
    </source>
</evidence>
<evidence type="ECO:0000256" key="6">
    <source>
        <dbReference type="ARBA" id="ARBA00047304"/>
    </source>
</evidence>
<evidence type="ECO:0000256" key="7">
    <source>
        <dbReference type="SAM" id="MobiDB-lite"/>
    </source>
</evidence>
<dbReference type="GO" id="GO:0007165">
    <property type="term" value="P:signal transduction"/>
    <property type="evidence" value="ECO:0007669"/>
    <property type="project" value="InterPro"/>
</dbReference>
<dbReference type="InterPro" id="IPR035897">
    <property type="entry name" value="Toll_tir_struct_dom_sf"/>
</dbReference>
<keyword evidence="10" id="KW-1185">Reference proteome</keyword>
<dbReference type="PANTHER" id="PTHR32009">
    <property type="entry name" value="TMV RESISTANCE PROTEIN N-LIKE"/>
    <property type="match status" value="1"/>
</dbReference>
<dbReference type="GO" id="GO:0061809">
    <property type="term" value="F:NAD+ nucleosidase activity, cyclic ADP-ribose generating"/>
    <property type="evidence" value="ECO:0007669"/>
    <property type="project" value="UniProtKB-EC"/>
</dbReference>
<dbReference type="EMBL" id="JANJYJ010000004">
    <property type="protein sequence ID" value="KAK3220534.1"/>
    <property type="molecule type" value="Genomic_DNA"/>
</dbReference>
<keyword evidence="4" id="KW-0378">Hydrolase</keyword>
<evidence type="ECO:0000256" key="1">
    <source>
        <dbReference type="ARBA" id="ARBA00011982"/>
    </source>
</evidence>
<protein>
    <recommendedName>
        <fullName evidence="1">ADP-ribosyl cyclase/cyclic ADP-ribose hydrolase</fullName>
        <ecNumber evidence="1">3.2.2.6</ecNumber>
    </recommendedName>
</protein>
<keyword evidence="5" id="KW-0520">NAD</keyword>
<name>A0AAE0AN62_9ROSI</name>